<reference evidence="2 3" key="1">
    <citation type="submission" date="2018-07" db="EMBL/GenBank/DDBJ databases">
        <title>Genomic Encyclopedia of Type Strains, Phase IV (KMG-IV): sequencing the most valuable type-strain genomes for metagenomic binning, comparative biology and taxonomic classification.</title>
        <authorList>
            <person name="Goeker M."/>
        </authorList>
    </citation>
    <scope>NUCLEOTIDE SEQUENCE [LARGE SCALE GENOMIC DNA]</scope>
    <source>
        <strain evidence="2 3">DSM 44952</strain>
    </source>
</reference>
<dbReference type="STRING" id="1210089.GCA_001613165_06942"/>
<keyword evidence="3" id="KW-1185">Reference proteome</keyword>
<dbReference type="OrthoDB" id="4576758at2"/>
<name>A0A370HFH6_9NOCA</name>
<organism evidence="2 3">
    <name type="scientific">Nocardia mexicana</name>
    <dbReference type="NCBI Taxonomy" id="279262"/>
    <lineage>
        <taxon>Bacteria</taxon>
        <taxon>Bacillati</taxon>
        <taxon>Actinomycetota</taxon>
        <taxon>Actinomycetes</taxon>
        <taxon>Mycobacteriales</taxon>
        <taxon>Nocardiaceae</taxon>
        <taxon>Nocardia</taxon>
    </lineage>
</organism>
<dbReference type="EMBL" id="QQAZ01000002">
    <property type="protein sequence ID" value="RDI53924.1"/>
    <property type="molecule type" value="Genomic_DNA"/>
</dbReference>
<evidence type="ECO:0000313" key="2">
    <source>
        <dbReference type="EMBL" id="RDI53924.1"/>
    </source>
</evidence>
<evidence type="ECO:0000256" key="1">
    <source>
        <dbReference type="SAM" id="MobiDB-lite"/>
    </source>
</evidence>
<gene>
    <name evidence="2" type="ORF">DFR68_10244</name>
</gene>
<accession>A0A370HFH6</accession>
<comment type="caution">
    <text evidence="2">The sequence shown here is derived from an EMBL/GenBank/DDBJ whole genome shotgun (WGS) entry which is preliminary data.</text>
</comment>
<dbReference type="RefSeq" id="WP_068029802.1">
    <property type="nucleotide sequence ID" value="NZ_QQAZ01000002.1"/>
</dbReference>
<dbReference type="AlphaFoldDB" id="A0A370HFH6"/>
<protein>
    <submittedName>
        <fullName evidence="2">Uncharacterized protein</fullName>
    </submittedName>
</protein>
<sequence>MTEEELPGIVEIALFRDVDPDELGWSAEWGMLDGKLRCERTAEDLGGLVEHVLTDARRRWGHDPAVAVHWALHRGDPFRGSDYDLGADVTGTVVDGVPLPATLPTPGRNIEAPQGIR</sequence>
<feature type="region of interest" description="Disordered" evidence="1">
    <location>
        <begin position="98"/>
        <end position="117"/>
    </location>
</feature>
<evidence type="ECO:0000313" key="3">
    <source>
        <dbReference type="Proteomes" id="UP000255355"/>
    </source>
</evidence>
<proteinExistence type="predicted"/>
<dbReference type="Proteomes" id="UP000255355">
    <property type="component" value="Unassembled WGS sequence"/>
</dbReference>